<keyword evidence="2 5" id="KW-0812">Transmembrane</keyword>
<evidence type="ECO:0000313" key="7">
    <source>
        <dbReference type="Proteomes" id="UP000266292"/>
    </source>
</evidence>
<organism evidence="6 7">
    <name type="scientific">Pontibacter actiniarum</name>
    <dbReference type="NCBI Taxonomy" id="323450"/>
    <lineage>
        <taxon>Bacteria</taxon>
        <taxon>Pseudomonadati</taxon>
        <taxon>Bacteroidota</taxon>
        <taxon>Cytophagia</taxon>
        <taxon>Cytophagales</taxon>
        <taxon>Hymenobacteraceae</taxon>
        <taxon>Pontibacter</taxon>
    </lineage>
</organism>
<evidence type="ECO:0000313" key="6">
    <source>
        <dbReference type="EMBL" id="ARS35849.1"/>
    </source>
</evidence>
<dbReference type="STRING" id="709015.GCA_000472485_02133"/>
<dbReference type="RefSeq" id="WP_025607004.1">
    <property type="nucleotide sequence ID" value="NZ_CP021235.1"/>
</dbReference>
<evidence type="ECO:0008006" key="8">
    <source>
        <dbReference type="Google" id="ProtNLM"/>
    </source>
</evidence>
<evidence type="ECO:0000256" key="5">
    <source>
        <dbReference type="SAM" id="Phobius"/>
    </source>
</evidence>
<dbReference type="InterPro" id="IPR032808">
    <property type="entry name" value="DoxX"/>
</dbReference>
<keyword evidence="3 5" id="KW-1133">Transmembrane helix</keyword>
<gene>
    <name evidence="6" type="ORF">CA264_10570</name>
</gene>
<comment type="subcellular location">
    <subcellularLocation>
        <location evidence="1">Membrane</location>
        <topology evidence="1">Multi-pass membrane protein</topology>
    </subcellularLocation>
</comment>
<accession>A0A1X9YSI7</accession>
<dbReference type="GO" id="GO:0016020">
    <property type="term" value="C:membrane"/>
    <property type="evidence" value="ECO:0007669"/>
    <property type="project" value="UniProtKB-SubCell"/>
</dbReference>
<evidence type="ECO:0000256" key="1">
    <source>
        <dbReference type="ARBA" id="ARBA00004141"/>
    </source>
</evidence>
<evidence type="ECO:0000256" key="3">
    <source>
        <dbReference type="ARBA" id="ARBA00022989"/>
    </source>
</evidence>
<dbReference type="Proteomes" id="UP000266292">
    <property type="component" value="Chromosome"/>
</dbReference>
<name>A0A1X9YSI7_9BACT</name>
<feature type="transmembrane region" description="Helical" evidence="5">
    <location>
        <begin position="107"/>
        <end position="126"/>
    </location>
</feature>
<feature type="transmembrane region" description="Helical" evidence="5">
    <location>
        <begin position="5"/>
        <end position="26"/>
    </location>
</feature>
<dbReference type="AlphaFoldDB" id="A0A1X9YSI7"/>
<evidence type="ECO:0000256" key="2">
    <source>
        <dbReference type="ARBA" id="ARBA00022692"/>
    </source>
</evidence>
<feature type="transmembrane region" description="Helical" evidence="5">
    <location>
        <begin position="46"/>
        <end position="68"/>
    </location>
</feature>
<reference evidence="7" key="1">
    <citation type="submission" date="2017-05" db="EMBL/GenBank/DDBJ databases">
        <authorList>
            <person name="Ray J."/>
            <person name="Price M."/>
            <person name="Deutschbauer A."/>
        </authorList>
    </citation>
    <scope>NUCLEOTIDE SEQUENCE [LARGE SCALE GENOMIC DNA]</scope>
    <source>
        <strain evidence="7">DSM 19842</strain>
    </source>
</reference>
<dbReference type="OrthoDB" id="1494630at2"/>
<dbReference type="EMBL" id="CP021235">
    <property type="protein sequence ID" value="ARS35849.1"/>
    <property type="molecule type" value="Genomic_DNA"/>
</dbReference>
<proteinExistence type="predicted"/>
<protein>
    <recommendedName>
        <fullName evidence="8">DoxX family protein</fullName>
    </recommendedName>
</protein>
<feature type="transmembrane region" description="Helical" evidence="5">
    <location>
        <begin position="75"/>
        <end position="95"/>
    </location>
</feature>
<keyword evidence="4 5" id="KW-0472">Membrane</keyword>
<dbReference type="KEGG" id="pact:CA264_10570"/>
<keyword evidence="7" id="KW-1185">Reference proteome</keyword>
<dbReference type="Pfam" id="PF07681">
    <property type="entry name" value="DoxX"/>
    <property type="match status" value="1"/>
</dbReference>
<evidence type="ECO:0000256" key="4">
    <source>
        <dbReference type="ARBA" id="ARBA00023136"/>
    </source>
</evidence>
<sequence>MKNSFLNSFILIARILIGVTFLIAGLHKALFWDGPAMWMASKGLPFVPLLLGAAMVTELGGALLLFAGIKIKQTAVVLILLLLPMTLMMHTFWNMEGMMQQTAVMDFIQNIAIIGGLLALAAVAHISEQLTPGTK</sequence>